<dbReference type="EMBL" id="BKCJ010004085">
    <property type="protein sequence ID" value="GEU58932.1"/>
    <property type="molecule type" value="Genomic_DNA"/>
</dbReference>
<reference evidence="3" key="1">
    <citation type="journal article" date="2019" name="Sci. Rep.">
        <title>Draft genome of Tanacetum cinerariifolium, the natural source of mosquito coil.</title>
        <authorList>
            <person name="Yamashiro T."/>
            <person name="Shiraishi A."/>
            <person name="Satake H."/>
            <person name="Nakayama K."/>
        </authorList>
    </citation>
    <scope>NUCLEOTIDE SEQUENCE</scope>
</reference>
<feature type="region of interest" description="Disordered" evidence="1">
    <location>
        <begin position="51"/>
        <end position="70"/>
    </location>
</feature>
<sequence length="1049" mass="118614">MESAREGIKSLYSCLKASKIQNIDGKILGNDGKPMIATRHVQFGGEKQEFNVDSQSQNEGGSSHSPSGWNVDNVFSLKSIEKDYNDDQLWSQNKNVTSGSPPKSFVRVVNRDSSGSTTSKIKFRTMVNPEKVEDSDFVLPVEAINAVQSKFANSLAAFFVEQVLEQGPWLIQNTPIILNKWTPHITLSKDEVTKVLGRIGFARALIEVSANTELKHKVTMVVPIVDATKEDNFKTISYTKEKICVEYEWKPPVCHNCHILGHTIDQCPKCAPTIPKPTMDVANDGFTIVVTKKNKRKGVEHAQKKQIEGLRFNKPKTTFVYLPKQPQLTVAKPLVDEPINLAEHKNQFDVLRDQDDLLREVNVGESSGGTEKSNMNKKDAFYGSDSESEVEELILERNPNVSDVKGVIYKRKGVCCGLILGFIGMWLTVSIDFLWETVTWRSIWRIFMRDHRLLTQLCGCGILKKLDRIIGNVDFMDTFLGAFAIFHTYRISDHSLAVLKIPNLTSPKPKPFRFFNFLAFKSEFVELVECHWNSNVEGHNMFKYVNKLRIKLDVVQKALDLNLVDSYLREEESVCLKAFNEAKLDEERFLKQKSNIDWLDFLGTFMECNELNVVGLFCKLISTATSSNMVCGITNDEIKSAMFDIGDDKAPGPDGYTFVFFKKGWSDVGHDVSTPLKVNDYRPISCCNVIYKCINKILSNRIIEGIEEVVSDNQAAFMPGRRISINILITQELMHSYHRNCGPSRCVFKVDIQKAYDAVDWSFLETILGQFGFHCTMVKWIMACVTSTSFSLNINGNIHGFFKGKRGLRQGDPLSPYLFTLVMKILTLFSKDGSACQIQLASARVILESLDEFKMVSGLVPSIPKSTAYFCYVVHHAKLAILNIMSFSEGELPVKYLGGKAKVDWDDICLPKEEGGRGLCSLDVYNIALMTTYIWNTVSNKESIWVRWIQTYKLRGNGTNTSIWFDNWCSLGPHNRFLKTRDISKEGFSISTSVAELVSNGSWSWPQSWLLKALDLRLIPHPTLDLSRDDVRQWHDNNGSFLVFSIAKA</sequence>
<evidence type="ECO:0000256" key="1">
    <source>
        <dbReference type="SAM" id="MobiDB-lite"/>
    </source>
</evidence>
<dbReference type="PANTHER" id="PTHR33116:SF84">
    <property type="entry name" value="RNA-DIRECTED DNA POLYMERASE"/>
    <property type="match status" value="1"/>
</dbReference>
<dbReference type="PANTHER" id="PTHR33116">
    <property type="entry name" value="REVERSE TRANSCRIPTASE ZINC-BINDING DOMAIN-CONTAINING PROTEIN-RELATED-RELATED"/>
    <property type="match status" value="1"/>
</dbReference>
<proteinExistence type="predicted"/>
<protein>
    <recommendedName>
        <fullName evidence="2">Reverse transcriptase domain-containing protein</fullName>
    </recommendedName>
</protein>
<dbReference type="InterPro" id="IPR043502">
    <property type="entry name" value="DNA/RNA_pol_sf"/>
</dbReference>
<feature type="domain" description="Reverse transcriptase" evidence="2">
    <location>
        <begin position="679"/>
        <end position="825"/>
    </location>
</feature>
<dbReference type="SUPFAM" id="SSF56672">
    <property type="entry name" value="DNA/RNA polymerases"/>
    <property type="match status" value="1"/>
</dbReference>
<dbReference type="InterPro" id="IPR000477">
    <property type="entry name" value="RT_dom"/>
</dbReference>
<dbReference type="CDD" id="cd01650">
    <property type="entry name" value="RT_nLTR_like"/>
    <property type="match status" value="1"/>
</dbReference>
<evidence type="ECO:0000259" key="2">
    <source>
        <dbReference type="Pfam" id="PF00078"/>
    </source>
</evidence>
<dbReference type="AlphaFoldDB" id="A0A6L2LEA4"/>
<gene>
    <name evidence="3" type="ORF">Tci_030910</name>
</gene>
<feature type="compositionally biased region" description="Polar residues" evidence="1">
    <location>
        <begin position="91"/>
        <end position="101"/>
    </location>
</feature>
<accession>A0A6L2LEA4</accession>
<name>A0A6L2LEA4_TANCI</name>
<organism evidence="3">
    <name type="scientific">Tanacetum cinerariifolium</name>
    <name type="common">Dalmatian daisy</name>
    <name type="synonym">Chrysanthemum cinerariifolium</name>
    <dbReference type="NCBI Taxonomy" id="118510"/>
    <lineage>
        <taxon>Eukaryota</taxon>
        <taxon>Viridiplantae</taxon>
        <taxon>Streptophyta</taxon>
        <taxon>Embryophyta</taxon>
        <taxon>Tracheophyta</taxon>
        <taxon>Spermatophyta</taxon>
        <taxon>Magnoliopsida</taxon>
        <taxon>eudicotyledons</taxon>
        <taxon>Gunneridae</taxon>
        <taxon>Pentapetalae</taxon>
        <taxon>asterids</taxon>
        <taxon>campanulids</taxon>
        <taxon>Asterales</taxon>
        <taxon>Asteraceae</taxon>
        <taxon>Asteroideae</taxon>
        <taxon>Anthemideae</taxon>
        <taxon>Anthemidinae</taxon>
        <taxon>Tanacetum</taxon>
    </lineage>
</organism>
<comment type="caution">
    <text evidence="3">The sequence shown here is derived from an EMBL/GenBank/DDBJ whole genome shotgun (WGS) entry which is preliminary data.</text>
</comment>
<feature type="region of interest" description="Disordered" evidence="1">
    <location>
        <begin position="91"/>
        <end position="111"/>
    </location>
</feature>
<dbReference type="Pfam" id="PF00078">
    <property type="entry name" value="RVT_1"/>
    <property type="match status" value="1"/>
</dbReference>
<evidence type="ECO:0000313" key="3">
    <source>
        <dbReference type="EMBL" id="GEU58932.1"/>
    </source>
</evidence>